<name>A0A6A8UAX1_STRSL</name>
<proteinExistence type="predicted"/>
<dbReference type="AlphaFoldDB" id="A0A6A8UAX1"/>
<evidence type="ECO:0000313" key="3">
    <source>
        <dbReference type="Proteomes" id="UP000439678"/>
    </source>
</evidence>
<evidence type="ECO:0000313" key="2">
    <source>
        <dbReference type="EMBL" id="MTR26934.1"/>
    </source>
</evidence>
<dbReference type="EMBL" id="WMYO01000001">
    <property type="protein sequence ID" value="MTR26934.1"/>
    <property type="molecule type" value="Genomic_DNA"/>
</dbReference>
<protein>
    <submittedName>
        <fullName evidence="2">Uncharacterized protein</fullName>
    </submittedName>
</protein>
<feature type="transmembrane region" description="Helical" evidence="1">
    <location>
        <begin position="15"/>
        <end position="32"/>
    </location>
</feature>
<keyword evidence="1" id="KW-0472">Membrane</keyword>
<reference evidence="2 3" key="1">
    <citation type="journal article" date="2019" name="Nat. Med.">
        <title>A library of human gut bacterial isolates paired with longitudinal multiomics data enables mechanistic microbiome research.</title>
        <authorList>
            <person name="Poyet M."/>
            <person name="Groussin M."/>
            <person name="Gibbons S.M."/>
            <person name="Avila-Pacheco J."/>
            <person name="Jiang X."/>
            <person name="Kearney S.M."/>
            <person name="Perrotta A.R."/>
            <person name="Berdy B."/>
            <person name="Zhao S."/>
            <person name="Lieberman T.D."/>
            <person name="Swanson P.K."/>
            <person name="Smith M."/>
            <person name="Roesemann S."/>
            <person name="Alexander J.E."/>
            <person name="Rich S.A."/>
            <person name="Livny J."/>
            <person name="Vlamakis H."/>
            <person name="Clish C."/>
            <person name="Bullock K."/>
            <person name="Deik A."/>
            <person name="Scott J."/>
            <person name="Pierce K.A."/>
            <person name="Xavier R.J."/>
            <person name="Alm E.J."/>
        </authorList>
    </citation>
    <scope>NUCLEOTIDE SEQUENCE [LARGE SCALE GENOMIC DNA]</scope>
    <source>
        <strain evidence="2 3">BIOML-A4</strain>
    </source>
</reference>
<evidence type="ECO:0000256" key="1">
    <source>
        <dbReference type="SAM" id="Phobius"/>
    </source>
</evidence>
<keyword evidence="1" id="KW-0812">Transmembrane</keyword>
<sequence length="120" mass="14696">MAYLTPETRRKRRKGFCLIIEIICLVHFAIIVPRDRVFTPEKWARTPDHMRHKFMWSFHRQYQLEGMTRKEVEKLLGKGSDLQGSVEYKLKDDWIGGWRVYHIDYKQDRVIRAKETWQDW</sequence>
<dbReference type="RefSeq" id="WP_060971544.1">
    <property type="nucleotide sequence ID" value="NZ_JADNDA010000001.1"/>
</dbReference>
<keyword evidence="1" id="KW-1133">Transmembrane helix</keyword>
<dbReference type="Proteomes" id="UP000439678">
    <property type="component" value="Unassembled WGS sequence"/>
</dbReference>
<comment type="caution">
    <text evidence="2">The sequence shown here is derived from an EMBL/GenBank/DDBJ whole genome shotgun (WGS) entry which is preliminary data.</text>
</comment>
<gene>
    <name evidence="2" type="ORF">GMC65_00860</name>
</gene>
<accession>A0A6A8UAX1</accession>
<organism evidence="2 3">
    <name type="scientific">Streptococcus salivarius</name>
    <dbReference type="NCBI Taxonomy" id="1304"/>
    <lineage>
        <taxon>Bacteria</taxon>
        <taxon>Bacillati</taxon>
        <taxon>Bacillota</taxon>
        <taxon>Bacilli</taxon>
        <taxon>Lactobacillales</taxon>
        <taxon>Streptococcaceae</taxon>
        <taxon>Streptococcus</taxon>
    </lineage>
</organism>